<protein>
    <submittedName>
        <fullName evidence="2">GH18</fullName>
    </submittedName>
</protein>
<name>A0A6J4KBZ3_9BACT</name>
<sequence>AARRRRRCPRGAGPGAGPDAGPDAGPSARRAPRAALLLRRPRERLREPRAAHRPDHGRGAAGVHRGQPRHLLRHARPAGARARQGARGEGDAAVRQRGVPAAGAPPPARRLRGAGAGGGDDGRPLPGARLLGDAVRRREHQLPGPRPLHAVVRGGGPRAARGRLHDLRRGRAPHRAGARPHGLPPVPARELAGGVRPRRARPRRRLRVDHDLRPAHAPDPAGAGGRRAVDARGGGLRAALGAAGEAVARHPALRRPLAGALRRRLAHPHAVHRRVGELALGARPRRPRRRHAPLGRGAARALRVVPGGRRERVGLPRERALLLRQARPHAREAAARLLGVGAGHGGRGDLGRAGEGKTI</sequence>
<feature type="region of interest" description="Disordered" evidence="1">
    <location>
        <begin position="1"/>
        <end position="128"/>
    </location>
</feature>
<dbReference type="AlphaFoldDB" id="A0A6J4KBZ3"/>
<evidence type="ECO:0000313" key="2">
    <source>
        <dbReference type="EMBL" id="CAA9301151.1"/>
    </source>
</evidence>
<reference evidence="2" key="1">
    <citation type="submission" date="2020-02" db="EMBL/GenBank/DDBJ databases">
        <authorList>
            <person name="Meier V. D."/>
        </authorList>
    </citation>
    <scope>NUCLEOTIDE SEQUENCE</scope>
    <source>
        <strain evidence="2">AVDCRST_MAG11</strain>
    </source>
</reference>
<dbReference type="EMBL" id="CADCTU010000176">
    <property type="protein sequence ID" value="CAA9301151.1"/>
    <property type="molecule type" value="Genomic_DNA"/>
</dbReference>
<feature type="compositionally biased region" description="Basic residues" evidence="1">
    <location>
        <begin position="196"/>
        <end position="207"/>
    </location>
</feature>
<feature type="compositionally biased region" description="Low complexity" evidence="1">
    <location>
        <begin position="19"/>
        <end position="38"/>
    </location>
</feature>
<feature type="non-terminal residue" evidence="2">
    <location>
        <position position="359"/>
    </location>
</feature>
<evidence type="ECO:0000256" key="1">
    <source>
        <dbReference type="SAM" id="MobiDB-lite"/>
    </source>
</evidence>
<feature type="region of interest" description="Disordered" evidence="1">
    <location>
        <begin position="171"/>
        <end position="228"/>
    </location>
</feature>
<accession>A0A6J4KBZ3</accession>
<gene>
    <name evidence="2" type="ORF">AVDCRST_MAG11-838</name>
</gene>
<feature type="non-terminal residue" evidence="2">
    <location>
        <position position="1"/>
    </location>
</feature>
<feature type="compositionally biased region" description="Basic residues" evidence="1">
    <location>
        <begin position="66"/>
        <end position="76"/>
    </location>
</feature>
<organism evidence="2">
    <name type="scientific">uncultured Gemmatimonadaceae bacterium</name>
    <dbReference type="NCBI Taxonomy" id="246130"/>
    <lineage>
        <taxon>Bacteria</taxon>
        <taxon>Pseudomonadati</taxon>
        <taxon>Gemmatimonadota</taxon>
        <taxon>Gemmatimonadia</taxon>
        <taxon>Gemmatimonadales</taxon>
        <taxon>Gemmatimonadaceae</taxon>
        <taxon>environmental samples</taxon>
    </lineage>
</organism>
<proteinExistence type="predicted"/>
<feature type="compositionally biased region" description="Basic and acidic residues" evidence="1">
    <location>
        <begin position="44"/>
        <end position="58"/>
    </location>
</feature>